<proteinExistence type="predicted"/>
<dbReference type="RefSeq" id="WP_344654432.1">
    <property type="nucleotide sequence ID" value="NZ_BAAAGX010000046.1"/>
</dbReference>
<reference evidence="6 7" key="1">
    <citation type="journal article" date="2019" name="Int. J. Syst. Evol. Microbiol.">
        <title>The Global Catalogue of Microorganisms (GCM) 10K type strain sequencing project: providing services to taxonomists for standard genome sequencing and annotation.</title>
        <authorList>
            <consortium name="The Broad Institute Genomics Platform"/>
            <consortium name="The Broad Institute Genome Sequencing Center for Infectious Disease"/>
            <person name="Wu L."/>
            <person name="Ma J."/>
        </authorList>
    </citation>
    <scope>NUCLEOTIDE SEQUENCE [LARGE SCALE GENOMIC DNA]</scope>
    <source>
        <strain evidence="6 7">JCM 10425</strain>
    </source>
</reference>
<dbReference type="InterPro" id="IPR000673">
    <property type="entry name" value="Sig_transdc_resp-reg_Me-estase"/>
</dbReference>
<dbReference type="Pfam" id="PF01339">
    <property type="entry name" value="CheB_methylest"/>
    <property type="match status" value="1"/>
</dbReference>
<dbReference type="PANTHER" id="PTHR42872">
    <property type="entry name" value="PROTEIN-GLUTAMATE METHYLESTERASE/PROTEIN-GLUTAMINE GLUTAMINASE"/>
    <property type="match status" value="1"/>
</dbReference>
<feature type="active site" evidence="4">
    <location>
        <position position="39"/>
    </location>
</feature>
<evidence type="ECO:0000313" key="6">
    <source>
        <dbReference type="EMBL" id="GAA0282252.1"/>
    </source>
</evidence>
<evidence type="ECO:0000313" key="7">
    <source>
        <dbReference type="Proteomes" id="UP001500967"/>
    </source>
</evidence>
<protein>
    <recommendedName>
        <fullName evidence="2">protein-glutamate methylesterase</fullName>
        <ecNumber evidence="2">3.1.1.61</ecNumber>
    </recommendedName>
</protein>
<dbReference type="Proteomes" id="UP001500967">
    <property type="component" value="Unassembled WGS sequence"/>
</dbReference>
<comment type="catalytic activity">
    <reaction evidence="3">
        <text>[protein]-L-glutamate 5-O-methyl ester + H2O = L-glutamyl-[protein] + methanol + H(+)</text>
        <dbReference type="Rhea" id="RHEA:23236"/>
        <dbReference type="Rhea" id="RHEA-COMP:10208"/>
        <dbReference type="Rhea" id="RHEA-COMP:10311"/>
        <dbReference type="ChEBI" id="CHEBI:15377"/>
        <dbReference type="ChEBI" id="CHEBI:15378"/>
        <dbReference type="ChEBI" id="CHEBI:17790"/>
        <dbReference type="ChEBI" id="CHEBI:29973"/>
        <dbReference type="ChEBI" id="CHEBI:82795"/>
        <dbReference type="EC" id="3.1.1.61"/>
    </reaction>
</comment>
<evidence type="ECO:0000256" key="2">
    <source>
        <dbReference type="ARBA" id="ARBA00039140"/>
    </source>
</evidence>
<evidence type="ECO:0000256" key="4">
    <source>
        <dbReference type="PROSITE-ProRule" id="PRU00050"/>
    </source>
</evidence>
<evidence type="ECO:0000256" key="3">
    <source>
        <dbReference type="ARBA" id="ARBA00048267"/>
    </source>
</evidence>
<keyword evidence="4" id="KW-0145">Chemotaxis</keyword>
<name>A0ABN0V9W5_9ACTN</name>
<dbReference type="EC" id="3.1.1.61" evidence="2"/>
<feature type="active site" evidence="4">
    <location>
        <position position="131"/>
    </location>
</feature>
<keyword evidence="7" id="KW-1185">Reference proteome</keyword>
<organism evidence="6 7">
    <name type="scientific">Cryptosporangium japonicum</name>
    <dbReference type="NCBI Taxonomy" id="80872"/>
    <lineage>
        <taxon>Bacteria</taxon>
        <taxon>Bacillati</taxon>
        <taxon>Actinomycetota</taxon>
        <taxon>Actinomycetes</taxon>
        <taxon>Cryptosporangiales</taxon>
        <taxon>Cryptosporangiaceae</taxon>
        <taxon>Cryptosporangium</taxon>
    </lineage>
</organism>
<dbReference type="InterPro" id="IPR011247">
    <property type="entry name" value="Chemotax_prot-Glu_Me-esterase"/>
</dbReference>
<keyword evidence="1 4" id="KW-0378">Hydrolase</keyword>
<evidence type="ECO:0000259" key="5">
    <source>
        <dbReference type="PROSITE" id="PS50122"/>
    </source>
</evidence>
<dbReference type="PIRSF" id="PIRSF036461">
    <property type="entry name" value="Chmtx_methlestr"/>
    <property type="match status" value="1"/>
</dbReference>
<dbReference type="EMBL" id="BAAAGX010000046">
    <property type="protein sequence ID" value="GAA0282252.1"/>
    <property type="molecule type" value="Genomic_DNA"/>
</dbReference>
<feature type="active site" evidence="4">
    <location>
        <position position="12"/>
    </location>
</feature>
<dbReference type="PROSITE" id="PS50122">
    <property type="entry name" value="CHEB"/>
    <property type="match status" value="1"/>
</dbReference>
<accession>A0ABN0V9W5</accession>
<dbReference type="Gene3D" id="3.40.50.180">
    <property type="entry name" value="Methylesterase CheB, C-terminal domain"/>
    <property type="match status" value="1"/>
</dbReference>
<comment type="caution">
    <text evidence="6">The sequence shown here is derived from an EMBL/GenBank/DDBJ whole genome shotgun (WGS) entry which is preliminary data.</text>
</comment>
<dbReference type="InterPro" id="IPR035909">
    <property type="entry name" value="CheB_C"/>
</dbReference>
<dbReference type="PANTHER" id="PTHR42872:SF6">
    <property type="entry name" value="PROTEIN-GLUTAMATE METHYLESTERASE_PROTEIN-GLUTAMINE GLUTAMINASE"/>
    <property type="match status" value="1"/>
</dbReference>
<dbReference type="CDD" id="cd16433">
    <property type="entry name" value="CheB"/>
    <property type="match status" value="1"/>
</dbReference>
<sequence length="331" mass="33952">MSGRPLVVVGASAGGVESLRAVVRGFPPDLPAAVLVVLHTTPGGSSVLASILDWAGPLPASTAVDGDELLPGHIYVAPPDHHLTVLDGRCSLSRGPQENGHRPAIDPLFRSAVRAAGSAVVGVVLTGMLDDGAAGLAAIARHAGATVVQDPADALYPSMPQAALSLVPNAATASADKLGPLVADLVQQAPAIDPTPDDPLLNQETAIAELDMDALNDPDRPGVPAGLGCPDCNGALFAVPEGALTRYRCRVGHAWSPESLLARQNAAMEGALWMALRTMEDKAALHRRLADSANDRGAPLVATQNLRSAGELGEAARLIRDLLAQEPPGQP</sequence>
<dbReference type="SUPFAM" id="SSF52738">
    <property type="entry name" value="Methylesterase CheB, C-terminal domain"/>
    <property type="match status" value="1"/>
</dbReference>
<evidence type="ECO:0000256" key="1">
    <source>
        <dbReference type="ARBA" id="ARBA00022801"/>
    </source>
</evidence>
<gene>
    <name evidence="6" type="ORF">GCM10009539_82720</name>
</gene>
<feature type="domain" description="CheB-type methylesterase" evidence="5">
    <location>
        <begin position="1"/>
        <end position="164"/>
    </location>
</feature>